<dbReference type="PANTHER" id="PTHR11480:SF3">
    <property type="entry name" value="BCDNA.GH08312"/>
    <property type="match status" value="1"/>
</dbReference>
<keyword evidence="4" id="KW-0677">Repeat</keyword>
<dbReference type="AlphaFoldDB" id="A0A8S3JV19"/>
<dbReference type="InterPro" id="IPR008138">
    <property type="entry name" value="SapB_2"/>
</dbReference>
<evidence type="ECO:0000256" key="1">
    <source>
        <dbReference type="ARBA" id="ARBA00004613"/>
    </source>
</evidence>
<sequence>MKHFATLNQTEEEILASLKQSCDLFTVINLKQQCQDFLQQYGPYIIQMISSDVEPKIACQNLGICEKNVEISPKPTVRQSTPPVPVASSTTYGKCIFGMNYWCTSRQNAELCNAVELCERQVWSKRNKNIVI</sequence>
<evidence type="ECO:0000313" key="9">
    <source>
        <dbReference type="EMBL" id="CAF5220583.1"/>
    </source>
</evidence>
<evidence type="ECO:0000313" key="10">
    <source>
        <dbReference type="Proteomes" id="UP000681720"/>
    </source>
</evidence>
<dbReference type="EMBL" id="CAJOBJ010365154">
    <property type="protein sequence ID" value="CAF5220583.1"/>
    <property type="molecule type" value="Genomic_DNA"/>
</dbReference>
<evidence type="ECO:0008006" key="11">
    <source>
        <dbReference type="Google" id="ProtNLM"/>
    </source>
</evidence>
<feature type="domain" description="Saposin B-type" evidence="7">
    <location>
        <begin position="1"/>
        <end position="69"/>
    </location>
</feature>
<keyword evidence="5" id="KW-1015">Disulfide bond</keyword>
<gene>
    <name evidence="9" type="ORF">GIL414_LOCUS84089</name>
</gene>
<dbReference type="InterPro" id="IPR051428">
    <property type="entry name" value="Sphingo_Act-Surfact_Prot"/>
</dbReference>
<evidence type="ECO:0000256" key="2">
    <source>
        <dbReference type="ARBA" id="ARBA00022525"/>
    </source>
</evidence>
<organism evidence="9 10">
    <name type="scientific">Rotaria magnacalcarata</name>
    <dbReference type="NCBI Taxonomy" id="392030"/>
    <lineage>
        <taxon>Eukaryota</taxon>
        <taxon>Metazoa</taxon>
        <taxon>Spiralia</taxon>
        <taxon>Gnathifera</taxon>
        <taxon>Rotifera</taxon>
        <taxon>Eurotatoria</taxon>
        <taxon>Bdelloidea</taxon>
        <taxon>Philodinida</taxon>
        <taxon>Philodinidae</taxon>
        <taxon>Rotaria</taxon>
    </lineage>
</organism>
<evidence type="ECO:0000259" key="7">
    <source>
        <dbReference type="PROSITE" id="PS50015"/>
    </source>
</evidence>
<reference evidence="9" key="1">
    <citation type="submission" date="2021-02" db="EMBL/GenBank/DDBJ databases">
        <authorList>
            <person name="Nowell W R."/>
        </authorList>
    </citation>
    <scope>NUCLEOTIDE SEQUENCE</scope>
</reference>
<feature type="domain" description="Saposin A-type" evidence="8">
    <location>
        <begin position="88"/>
        <end position="128"/>
    </location>
</feature>
<protein>
    <recommendedName>
        <fullName evidence="11">Saposin B-type domain-containing protein</fullName>
    </recommendedName>
</protein>
<dbReference type="InterPro" id="IPR008139">
    <property type="entry name" value="SaposinB_dom"/>
</dbReference>
<proteinExistence type="predicted"/>
<dbReference type="GO" id="GO:0005576">
    <property type="term" value="C:extracellular region"/>
    <property type="evidence" value="ECO:0007669"/>
    <property type="project" value="UniProtKB-SubCell"/>
</dbReference>
<accession>A0A8S3JV19</accession>
<evidence type="ECO:0000256" key="6">
    <source>
        <dbReference type="ARBA" id="ARBA00023180"/>
    </source>
</evidence>
<keyword evidence="6" id="KW-0325">Glycoprotein</keyword>
<keyword evidence="3" id="KW-0732">Signal</keyword>
<dbReference type="PROSITE" id="PS50015">
    <property type="entry name" value="SAP_B"/>
    <property type="match status" value="1"/>
</dbReference>
<evidence type="ECO:0000256" key="3">
    <source>
        <dbReference type="ARBA" id="ARBA00022729"/>
    </source>
</evidence>
<dbReference type="PANTHER" id="PTHR11480">
    <property type="entry name" value="SAPOSIN-RELATED"/>
    <property type="match status" value="1"/>
</dbReference>
<dbReference type="SMART" id="SM00162">
    <property type="entry name" value="SAPA"/>
    <property type="match status" value="1"/>
</dbReference>
<evidence type="ECO:0000256" key="5">
    <source>
        <dbReference type="ARBA" id="ARBA00023157"/>
    </source>
</evidence>
<dbReference type="Pfam" id="PF02199">
    <property type="entry name" value="SapA"/>
    <property type="match status" value="1"/>
</dbReference>
<dbReference type="PROSITE" id="PS51110">
    <property type="entry name" value="SAP_A"/>
    <property type="match status" value="1"/>
</dbReference>
<comment type="caution">
    <text evidence="9">The sequence shown here is derived from an EMBL/GenBank/DDBJ whole genome shotgun (WGS) entry which is preliminary data.</text>
</comment>
<name>A0A8S3JV19_9BILA</name>
<dbReference type="SMART" id="SM00741">
    <property type="entry name" value="SapB"/>
    <property type="match status" value="1"/>
</dbReference>
<dbReference type="Pfam" id="PF03489">
    <property type="entry name" value="SapB_2"/>
    <property type="match status" value="1"/>
</dbReference>
<dbReference type="SUPFAM" id="SSF47862">
    <property type="entry name" value="Saposin"/>
    <property type="match status" value="1"/>
</dbReference>
<dbReference type="InterPro" id="IPR003119">
    <property type="entry name" value="SAP_A"/>
</dbReference>
<comment type="subcellular location">
    <subcellularLocation>
        <location evidence="1">Secreted</location>
    </subcellularLocation>
</comment>
<dbReference type="Proteomes" id="UP000681720">
    <property type="component" value="Unassembled WGS sequence"/>
</dbReference>
<dbReference type="Gene3D" id="1.10.225.10">
    <property type="entry name" value="Saposin-like"/>
    <property type="match status" value="1"/>
</dbReference>
<dbReference type="InterPro" id="IPR011001">
    <property type="entry name" value="Saposin-like"/>
</dbReference>
<keyword evidence="2" id="KW-0964">Secreted</keyword>
<evidence type="ECO:0000259" key="8">
    <source>
        <dbReference type="PROSITE" id="PS51110"/>
    </source>
</evidence>
<evidence type="ECO:0000256" key="4">
    <source>
        <dbReference type="ARBA" id="ARBA00022737"/>
    </source>
</evidence>